<evidence type="ECO:0000256" key="1">
    <source>
        <dbReference type="ARBA" id="ARBA00023015"/>
    </source>
</evidence>
<reference evidence="6" key="1">
    <citation type="submission" date="2021-01" db="EMBL/GenBank/DDBJ databases">
        <authorList>
            <person name="Eckstrom K.M.E."/>
        </authorList>
    </citation>
    <scope>NUCLEOTIDE SEQUENCE</scope>
    <source>
        <strain evidence="6">UVCC 0001</strain>
    </source>
</reference>
<feature type="region of interest" description="Disordered" evidence="5">
    <location>
        <begin position="1"/>
        <end position="44"/>
    </location>
</feature>
<dbReference type="InterPro" id="IPR015300">
    <property type="entry name" value="DNA-bd_pseudobarrel_sf"/>
</dbReference>
<keyword evidence="2" id="KW-0238">DNA-binding</keyword>
<dbReference type="SUPFAM" id="SSF101936">
    <property type="entry name" value="DNA-binding pseudobarrel domain"/>
    <property type="match status" value="1"/>
</dbReference>
<keyword evidence="3" id="KW-0804">Transcription</keyword>
<gene>
    <name evidence="6" type="ORF">QBZ16_005085</name>
</gene>
<dbReference type="GO" id="GO:0003677">
    <property type="term" value="F:DNA binding"/>
    <property type="evidence" value="ECO:0007669"/>
    <property type="project" value="UniProtKB-KW"/>
</dbReference>
<sequence length="260" mass="27211">MTTKAGSGGAIPPGRQPAEDAGQRGPARGEGARRAGGDAQDSDVTTEIAKSGRLVLPRAQVTACLQRLLALGSAGGAPGKGRAGSLCGAVPLFMHDMDGKVWNFQLKTWHNVVASGGRATYVLENTAGFVHENKLQPGSWLAICEQDDRLVLRTDIVKGRDFLLPVVAPATAVKKPSSPSFAPWSSKSSDLSAASMTLVSLGHDTPSSSEDKASAPSPTILSVPLVRPRPMYGAISVQQVPRLGWALSMVPSQPRGQPCW</sequence>
<comment type="caution">
    <text evidence="6">The sequence shown here is derived from an EMBL/GenBank/DDBJ whole genome shotgun (WGS) entry which is preliminary data.</text>
</comment>
<evidence type="ECO:0008006" key="8">
    <source>
        <dbReference type="Google" id="ProtNLM"/>
    </source>
</evidence>
<evidence type="ECO:0000256" key="4">
    <source>
        <dbReference type="ARBA" id="ARBA00023242"/>
    </source>
</evidence>
<proteinExistence type="predicted"/>
<keyword evidence="1" id="KW-0805">Transcription regulation</keyword>
<evidence type="ECO:0000313" key="7">
    <source>
        <dbReference type="Proteomes" id="UP001255856"/>
    </source>
</evidence>
<dbReference type="InterPro" id="IPR003340">
    <property type="entry name" value="B3_DNA-bd"/>
</dbReference>
<dbReference type="Gene3D" id="2.40.330.10">
    <property type="entry name" value="DNA-binding pseudobarrel domain"/>
    <property type="match status" value="1"/>
</dbReference>
<dbReference type="Proteomes" id="UP001255856">
    <property type="component" value="Unassembled WGS sequence"/>
</dbReference>
<dbReference type="EMBL" id="JASFZW010000008">
    <property type="protein sequence ID" value="KAK2076858.1"/>
    <property type="molecule type" value="Genomic_DNA"/>
</dbReference>
<organism evidence="6 7">
    <name type="scientific">Prototheca wickerhamii</name>
    <dbReference type="NCBI Taxonomy" id="3111"/>
    <lineage>
        <taxon>Eukaryota</taxon>
        <taxon>Viridiplantae</taxon>
        <taxon>Chlorophyta</taxon>
        <taxon>core chlorophytes</taxon>
        <taxon>Trebouxiophyceae</taxon>
        <taxon>Chlorellales</taxon>
        <taxon>Chlorellaceae</taxon>
        <taxon>Prototheca</taxon>
    </lineage>
</organism>
<feature type="compositionally biased region" description="Gly residues" evidence="5">
    <location>
        <begin position="1"/>
        <end position="11"/>
    </location>
</feature>
<accession>A0AAD9IFU7</accession>
<protein>
    <recommendedName>
        <fullName evidence="8">TF-B3 domain-containing protein</fullName>
    </recommendedName>
</protein>
<name>A0AAD9IFU7_PROWI</name>
<evidence type="ECO:0000256" key="3">
    <source>
        <dbReference type="ARBA" id="ARBA00023163"/>
    </source>
</evidence>
<keyword evidence="4" id="KW-0539">Nucleus</keyword>
<evidence type="ECO:0000313" key="6">
    <source>
        <dbReference type="EMBL" id="KAK2076858.1"/>
    </source>
</evidence>
<keyword evidence="7" id="KW-1185">Reference proteome</keyword>
<dbReference type="AlphaFoldDB" id="A0AAD9IFU7"/>
<evidence type="ECO:0000256" key="2">
    <source>
        <dbReference type="ARBA" id="ARBA00023125"/>
    </source>
</evidence>
<evidence type="ECO:0000256" key="5">
    <source>
        <dbReference type="SAM" id="MobiDB-lite"/>
    </source>
</evidence>
<dbReference type="CDD" id="cd10017">
    <property type="entry name" value="B3_DNA"/>
    <property type="match status" value="1"/>
</dbReference>